<organism evidence="9 10">
    <name type="scientific">Rhizoctonia solani</name>
    <dbReference type="NCBI Taxonomy" id="456999"/>
    <lineage>
        <taxon>Eukaryota</taxon>
        <taxon>Fungi</taxon>
        <taxon>Dikarya</taxon>
        <taxon>Basidiomycota</taxon>
        <taxon>Agaricomycotina</taxon>
        <taxon>Agaricomycetes</taxon>
        <taxon>Cantharellales</taxon>
        <taxon>Ceratobasidiaceae</taxon>
        <taxon>Rhizoctonia</taxon>
    </lineage>
</organism>
<name>A0A8H2Y443_9AGAM</name>
<dbReference type="InterPro" id="IPR050302">
    <property type="entry name" value="Rab_GAP_TBC_domain"/>
</dbReference>
<dbReference type="Pfam" id="PF00730">
    <property type="entry name" value="HhH-GPD"/>
    <property type="match status" value="1"/>
</dbReference>
<feature type="region of interest" description="Disordered" evidence="7">
    <location>
        <begin position="1"/>
        <end position="46"/>
    </location>
</feature>
<dbReference type="InterPro" id="IPR003265">
    <property type="entry name" value="HhH-GPD_domain"/>
</dbReference>
<protein>
    <recommendedName>
        <fullName evidence="8">Rab-GAP TBC domain-containing protein</fullName>
    </recommendedName>
</protein>
<feature type="compositionally biased region" description="Low complexity" evidence="7">
    <location>
        <begin position="428"/>
        <end position="440"/>
    </location>
</feature>
<dbReference type="Gene3D" id="1.10.8.270">
    <property type="entry name" value="putative rabgap domain of human tbc1 domain family member 14 like domains"/>
    <property type="match status" value="1"/>
</dbReference>
<evidence type="ECO:0000259" key="8">
    <source>
        <dbReference type="PROSITE" id="PS50086"/>
    </source>
</evidence>
<evidence type="ECO:0000256" key="4">
    <source>
        <dbReference type="ARBA" id="ARBA00023054"/>
    </source>
</evidence>
<dbReference type="GO" id="GO:0031267">
    <property type="term" value="F:small GTPase binding"/>
    <property type="evidence" value="ECO:0007669"/>
    <property type="project" value="TreeGrafter"/>
</dbReference>
<dbReference type="GO" id="GO:0005096">
    <property type="term" value="F:GTPase activator activity"/>
    <property type="evidence" value="ECO:0007669"/>
    <property type="project" value="UniProtKB-KW"/>
</dbReference>
<evidence type="ECO:0000256" key="6">
    <source>
        <dbReference type="SAM" id="Coils"/>
    </source>
</evidence>
<evidence type="ECO:0000256" key="7">
    <source>
        <dbReference type="SAM" id="MobiDB-lite"/>
    </source>
</evidence>
<dbReference type="Gene3D" id="1.10.340.30">
    <property type="entry name" value="Hypothetical protein, domain 2"/>
    <property type="match status" value="1"/>
</dbReference>
<dbReference type="EMBL" id="CAJMWW010000091">
    <property type="protein sequence ID" value="CAE6438921.1"/>
    <property type="molecule type" value="Genomic_DNA"/>
</dbReference>
<dbReference type="InterPro" id="IPR035969">
    <property type="entry name" value="Rab-GAP_TBC_sf"/>
</dbReference>
<evidence type="ECO:0000313" key="10">
    <source>
        <dbReference type="Proteomes" id="UP000663841"/>
    </source>
</evidence>
<dbReference type="Pfam" id="PF23436">
    <property type="entry name" value="RabGap-TBC_2"/>
    <property type="match status" value="1"/>
</dbReference>
<proteinExistence type="inferred from homology"/>
<evidence type="ECO:0000256" key="2">
    <source>
        <dbReference type="ARBA" id="ARBA00022468"/>
    </source>
</evidence>
<dbReference type="PANTHER" id="PTHR47219:SF9">
    <property type="entry name" value="GTPASE ACTIVATING PROTEIN AND CENTROSOME-ASSOCIATED, ISOFORM B"/>
    <property type="match status" value="1"/>
</dbReference>
<gene>
    <name evidence="9" type="ORF">RDB_LOCUS88722</name>
</gene>
<keyword evidence="5" id="KW-0234">DNA repair</keyword>
<dbReference type="GO" id="GO:0006285">
    <property type="term" value="P:base-excision repair, AP site formation"/>
    <property type="evidence" value="ECO:0007669"/>
    <property type="project" value="UniProtKB-ARBA"/>
</dbReference>
<dbReference type="AlphaFoldDB" id="A0A8H2Y443"/>
<sequence length="990" mass="110445">MAARVTRSATRLRSAVAASGTPVVTSEPATPPRRKKATTKDRSGSPVAKRRYFLKRNLDMLPAKLPELPPFIEPPYDPVLTPATLTFSFKQAKSHLIKADARFEIIFEKLECRPFEQVEPVDPFQTLVTSVLGQQISWLAAKSIRHRFLRLFDRSLPEKAPVEHEQKIKYNFPSPHRVASVNEQILRTAGLSTRKAEYVLDIANRFADDRLTTQKLANATDEELVEMLTAVRGIGKWTVDMFAIFSLRRPDILPVGDLGVQKGLLKWVISSHEPDKYTLRIDPKKLPKTNEDEPEKPEEAEAAEPGEDTSVLPAPGEASTSTAQASKPSPKRRNSIRLVPSSPVQLPEGMTLDMLKARAKGEKAKGGCYLLPKEMEALTASWKPYRSLVMEPTAAAAVESIATGHATLEPAMASPRSSSSSAIHVLNTSKSTATSTTSIDTPRDGDSPRPSTTLKEDTIKDAEDEFHELSLDDTDATNPRFSTVPLYTPSIKSQPLESPEASKPGSPTGRRRTSSVTSPIPAVTALKQARRKTFASGSSVGNLPLLLARLEQKSIKEEADPSLKRASVEGAGKLADEFKKAHDDLEGDAEGAVDWGFWGEVVANYEEVARTRPTELAQAIENGIPASLRGMMWQLMSASKDTALEKVYSDLLKKPTPHEKAIMRDLGRTFPHHEFFNDGSGLGQENLFNVLKAYSLYDPDVGYCQGLAFIVATLLLNMPDEEAFCVLCRLMHSYDLRGHFLPDMPGLQLRLYQFDRLVEDVLPVLHVHFIRQGIKSSMYCSQWFLTMFSYRLPLDLVFRIMDTVFANGIEAIFGFSLVLLYNNEEKILKLKFDQILEYLKGPLFDSYKVPESERSSTSSTSPEYKADQFVQDAFKISRSFTPFMLDSYASEYQAKIKAENAHQEEMDALRTINRNLSQHVKQLEASLAQINTEHCALVKQLVMSKLEQEELEGELVKFKILYAELMHQKEDDSHRASIQSMRAARASAPK</sequence>
<dbReference type="GO" id="GO:0003684">
    <property type="term" value="F:damaged DNA binding"/>
    <property type="evidence" value="ECO:0007669"/>
    <property type="project" value="UniProtKB-ARBA"/>
</dbReference>
<dbReference type="CDD" id="cd00056">
    <property type="entry name" value="ENDO3c"/>
    <property type="match status" value="1"/>
</dbReference>
<keyword evidence="3" id="KW-0227">DNA damage</keyword>
<reference evidence="9" key="1">
    <citation type="submission" date="2021-01" db="EMBL/GenBank/DDBJ databases">
        <authorList>
            <person name="Kaushik A."/>
        </authorList>
    </citation>
    <scope>NUCLEOTIDE SEQUENCE</scope>
    <source>
        <strain evidence="9">AG3-T5</strain>
    </source>
</reference>
<dbReference type="Gene3D" id="1.10.1670.40">
    <property type="match status" value="1"/>
</dbReference>
<dbReference type="Gene3D" id="1.10.472.80">
    <property type="entry name" value="Ypt/Rab-GAP domain of gyp1p, domain 3"/>
    <property type="match status" value="1"/>
</dbReference>
<dbReference type="InterPro" id="IPR000195">
    <property type="entry name" value="Rab-GAP-TBC_dom"/>
</dbReference>
<dbReference type="FunFam" id="1.10.10.750:FF:000003">
    <property type="entry name" value="GTPase activating protein (Evi5)"/>
    <property type="match status" value="1"/>
</dbReference>
<comment type="caution">
    <text evidence="9">The sequence shown here is derived from an EMBL/GenBank/DDBJ whole genome shotgun (WGS) entry which is preliminary data.</text>
</comment>
<dbReference type="Proteomes" id="UP000663841">
    <property type="component" value="Unassembled WGS sequence"/>
</dbReference>
<feature type="domain" description="Rab-GAP TBC" evidence="8">
    <location>
        <begin position="623"/>
        <end position="808"/>
    </location>
</feature>
<dbReference type="FunFam" id="1.10.340.30:FF:000004">
    <property type="entry name" value="DNA-3-methyladenine glycosylase II"/>
    <property type="match status" value="1"/>
</dbReference>
<dbReference type="GO" id="GO:0003824">
    <property type="term" value="F:catalytic activity"/>
    <property type="evidence" value="ECO:0007669"/>
    <property type="project" value="InterPro"/>
</dbReference>
<dbReference type="InterPro" id="IPR011257">
    <property type="entry name" value="DNA_glycosylase"/>
</dbReference>
<accession>A0A8H2Y443</accession>
<feature type="compositionally biased region" description="Acidic residues" evidence="7">
    <location>
        <begin position="292"/>
        <end position="307"/>
    </location>
</feature>
<dbReference type="Gene3D" id="1.10.10.750">
    <property type="entry name" value="Ypt/Rab-GAP domain of gyp1p, domain 1"/>
    <property type="match status" value="1"/>
</dbReference>
<comment type="similarity">
    <text evidence="1">Belongs to the alkylbase DNA glycosidase AlkA family.</text>
</comment>
<dbReference type="SMART" id="SM00478">
    <property type="entry name" value="ENDO3c"/>
    <property type="match status" value="1"/>
</dbReference>
<dbReference type="PANTHER" id="PTHR47219">
    <property type="entry name" value="RAB GTPASE-ACTIVATING PROTEIN 1-LIKE"/>
    <property type="match status" value="1"/>
</dbReference>
<dbReference type="PROSITE" id="PS50086">
    <property type="entry name" value="TBC_RABGAP"/>
    <property type="match status" value="1"/>
</dbReference>
<feature type="compositionally biased region" description="Basic and acidic residues" evidence="7">
    <location>
        <begin position="280"/>
        <end position="291"/>
    </location>
</feature>
<dbReference type="SMART" id="SM00164">
    <property type="entry name" value="TBC"/>
    <property type="match status" value="1"/>
</dbReference>
<dbReference type="SUPFAM" id="SSF48150">
    <property type="entry name" value="DNA-glycosylase"/>
    <property type="match status" value="1"/>
</dbReference>
<evidence type="ECO:0000313" key="9">
    <source>
        <dbReference type="EMBL" id="CAE6438921.1"/>
    </source>
</evidence>
<feature type="compositionally biased region" description="Acidic residues" evidence="7">
    <location>
        <begin position="462"/>
        <end position="475"/>
    </location>
</feature>
<dbReference type="SUPFAM" id="SSF47923">
    <property type="entry name" value="Ypt/Rab-GAP domain of gyp1p"/>
    <property type="match status" value="2"/>
</dbReference>
<feature type="compositionally biased region" description="Polar residues" evidence="7">
    <location>
        <begin position="318"/>
        <end position="327"/>
    </location>
</feature>
<keyword evidence="2" id="KW-0343">GTPase activation</keyword>
<dbReference type="FunFam" id="1.10.8.270:FF:000001">
    <property type="entry name" value="TBC1 domain family member 1"/>
    <property type="match status" value="1"/>
</dbReference>
<evidence type="ECO:0000256" key="1">
    <source>
        <dbReference type="ARBA" id="ARBA00010817"/>
    </source>
</evidence>
<evidence type="ECO:0000256" key="3">
    <source>
        <dbReference type="ARBA" id="ARBA00022763"/>
    </source>
</evidence>
<feature type="coiled-coil region" evidence="6">
    <location>
        <begin position="906"/>
        <end position="933"/>
    </location>
</feature>
<feature type="region of interest" description="Disordered" evidence="7">
    <location>
        <begin position="280"/>
        <end position="350"/>
    </location>
</feature>
<feature type="region of interest" description="Disordered" evidence="7">
    <location>
        <begin position="410"/>
        <end position="522"/>
    </location>
</feature>
<keyword evidence="4 6" id="KW-0175">Coiled coil</keyword>
<evidence type="ECO:0000256" key="5">
    <source>
        <dbReference type="ARBA" id="ARBA00023204"/>
    </source>
</evidence>